<dbReference type="SUPFAM" id="SSF52266">
    <property type="entry name" value="SGNH hydrolase"/>
    <property type="match status" value="1"/>
</dbReference>
<dbReference type="EMBL" id="CAJNOK010038246">
    <property type="protein sequence ID" value="CAF1536870.1"/>
    <property type="molecule type" value="Genomic_DNA"/>
</dbReference>
<reference evidence="1" key="1">
    <citation type="submission" date="2021-02" db="EMBL/GenBank/DDBJ databases">
        <authorList>
            <person name="Nowell W R."/>
        </authorList>
    </citation>
    <scope>NUCLEOTIDE SEQUENCE</scope>
</reference>
<dbReference type="EMBL" id="CAJOBA010060534">
    <property type="protein sequence ID" value="CAF4324607.1"/>
    <property type="molecule type" value="Genomic_DNA"/>
</dbReference>
<evidence type="ECO:0000313" key="1">
    <source>
        <dbReference type="EMBL" id="CAF1536870.1"/>
    </source>
</evidence>
<protein>
    <submittedName>
        <fullName evidence="1">Uncharacterized protein</fullName>
    </submittedName>
</protein>
<comment type="caution">
    <text evidence="1">The sequence shown here is derived from an EMBL/GenBank/DDBJ whole genome shotgun (WGS) entry which is preliminary data.</text>
</comment>
<proteinExistence type="predicted"/>
<organism evidence="1 3">
    <name type="scientific">Didymodactylos carnosus</name>
    <dbReference type="NCBI Taxonomy" id="1234261"/>
    <lineage>
        <taxon>Eukaryota</taxon>
        <taxon>Metazoa</taxon>
        <taxon>Spiralia</taxon>
        <taxon>Gnathifera</taxon>
        <taxon>Rotifera</taxon>
        <taxon>Eurotatoria</taxon>
        <taxon>Bdelloidea</taxon>
        <taxon>Philodinida</taxon>
        <taxon>Philodinidae</taxon>
        <taxon>Didymodactylos</taxon>
    </lineage>
</organism>
<evidence type="ECO:0000313" key="2">
    <source>
        <dbReference type="EMBL" id="CAF4324607.1"/>
    </source>
</evidence>
<evidence type="ECO:0000313" key="3">
    <source>
        <dbReference type="Proteomes" id="UP000677228"/>
    </source>
</evidence>
<name>A0A8S2FQW4_9BILA</name>
<gene>
    <name evidence="1" type="ORF">OVA965_LOCUS38558</name>
    <name evidence="2" type="ORF">TMI583_LOCUS39754</name>
</gene>
<sequence length="66" mass="7450">IKPSIQQVNADVDEFNSRLLSLQDNVIDVIKVGYSNNMLLKDGIHLNVKGAMQLSSDIDEYLKNFQ</sequence>
<feature type="non-terminal residue" evidence="1">
    <location>
        <position position="1"/>
    </location>
</feature>
<accession>A0A8S2FQW4</accession>
<dbReference type="AlphaFoldDB" id="A0A8S2FQW4"/>
<dbReference type="Proteomes" id="UP000682733">
    <property type="component" value="Unassembled WGS sequence"/>
</dbReference>
<dbReference type="Proteomes" id="UP000677228">
    <property type="component" value="Unassembled WGS sequence"/>
</dbReference>